<comment type="similarity">
    <text evidence="1">Belongs to the peptidase S1 family.</text>
</comment>
<accession>A0A1R1Y0Q7</accession>
<dbReference type="SUPFAM" id="SSF50494">
    <property type="entry name" value="Trypsin-like serine proteases"/>
    <property type="match status" value="1"/>
</dbReference>
<evidence type="ECO:0000256" key="3">
    <source>
        <dbReference type="RuleBase" id="RU363034"/>
    </source>
</evidence>
<dbReference type="InterPro" id="IPR009003">
    <property type="entry name" value="Peptidase_S1_PA"/>
</dbReference>
<comment type="caution">
    <text evidence="5">The sequence shown here is derived from an EMBL/GenBank/DDBJ whole genome shotgun (WGS) entry which is preliminary data.</text>
</comment>
<keyword evidence="3" id="KW-0720">Serine protease</keyword>
<dbReference type="OrthoDB" id="6380398at2759"/>
<evidence type="ECO:0000259" key="4">
    <source>
        <dbReference type="PROSITE" id="PS50240"/>
    </source>
</evidence>
<dbReference type="GO" id="GO:0004252">
    <property type="term" value="F:serine-type endopeptidase activity"/>
    <property type="evidence" value="ECO:0007669"/>
    <property type="project" value="InterPro"/>
</dbReference>
<keyword evidence="3" id="KW-0378">Hydrolase</keyword>
<dbReference type="Proteomes" id="UP000187429">
    <property type="component" value="Unassembled WGS sequence"/>
</dbReference>
<dbReference type="InterPro" id="IPR001314">
    <property type="entry name" value="Peptidase_S1A"/>
</dbReference>
<evidence type="ECO:0000256" key="2">
    <source>
        <dbReference type="ARBA" id="ARBA00023157"/>
    </source>
</evidence>
<dbReference type="InterPro" id="IPR033116">
    <property type="entry name" value="TRYPSIN_SER"/>
</dbReference>
<dbReference type="AlphaFoldDB" id="A0A1R1Y0Q7"/>
<dbReference type="PANTHER" id="PTHR24276">
    <property type="entry name" value="POLYSERASE-RELATED"/>
    <property type="match status" value="1"/>
</dbReference>
<dbReference type="InterPro" id="IPR018114">
    <property type="entry name" value="TRYPSIN_HIS"/>
</dbReference>
<dbReference type="EMBL" id="LSSM01002769">
    <property type="protein sequence ID" value="OMJ20384.1"/>
    <property type="molecule type" value="Genomic_DNA"/>
</dbReference>
<name>A0A1R1Y0Q7_9FUNG</name>
<keyword evidence="2" id="KW-1015">Disulfide bond</keyword>
<dbReference type="GO" id="GO:0006508">
    <property type="term" value="P:proteolysis"/>
    <property type="evidence" value="ECO:0007669"/>
    <property type="project" value="UniProtKB-KW"/>
</dbReference>
<dbReference type="PROSITE" id="PS00135">
    <property type="entry name" value="TRYPSIN_SER"/>
    <property type="match status" value="1"/>
</dbReference>
<keyword evidence="3" id="KW-0645">Protease</keyword>
<evidence type="ECO:0000313" key="6">
    <source>
        <dbReference type="Proteomes" id="UP000187429"/>
    </source>
</evidence>
<reference evidence="6" key="1">
    <citation type="submission" date="2017-01" db="EMBL/GenBank/DDBJ databases">
        <authorList>
            <person name="Wang Y."/>
            <person name="White M."/>
            <person name="Kvist S."/>
            <person name="Moncalvo J.-M."/>
        </authorList>
    </citation>
    <scope>NUCLEOTIDE SEQUENCE [LARGE SCALE GENOMIC DNA]</scope>
    <source>
        <strain evidence="6">ID-206-W2</strain>
    </source>
</reference>
<dbReference type="InterPro" id="IPR043504">
    <property type="entry name" value="Peptidase_S1_PA_chymotrypsin"/>
</dbReference>
<dbReference type="Pfam" id="PF00089">
    <property type="entry name" value="Trypsin"/>
    <property type="match status" value="1"/>
</dbReference>
<evidence type="ECO:0000313" key="5">
    <source>
        <dbReference type="EMBL" id="OMJ20384.1"/>
    </source>
</evidence>
<organism evidence="5 6">
    <name type="scientific">Smittium culicis</name>
    <dbReference type="NCBI Taxonomy" id="133412"/>
    <lineage>
        <taxon>Eukaryota</taxon>
        <taxon>Fungi</taxon>
        <taxon>Fungi incertae sedis</taxon>
        <taxon>Zoopagomycota</taxon>
        <taxon>Kickxellomycotina</taxon>
        <taxon>Harpellomycetes</taxon>
        <taxon>Harpellales</taxon>
        <taxon>Legeriomycetaceae</taxon>
        <taxon>Smittium</taxon>
    </lineage>
</organism>
<dbReference type="SMART" id="SM00020">
    <property type="entry name" value="Tryp_SPc"/>
    <property type="match status" value="1"/>
</dbReference>
<dbReference type="Gene3D" id="2.40.10.10">
    <property type="entry name" value="Trypsin-like serine proteases"/>
    <property type="match status" value="1"/>
</dbReference>
<protein>
    <submittedName>
        <fullName evidence="5">Hypodermin-B</fullName>
    </submittedName>
</protein>
<proteinExistence type="inferred from homology"/>
<evidence type="ECO:0000256" key="1">
    <source>
        <dbReference type="ARBA" id="ARBA00007664"/>
    </source>
</evidence>
<dbReference type="PANTHER" id="PTHR24276:SF98">
    <property type="entry name" value="FI18310P1-RELATED"/>
    <property type="match status" value="1"/>
</dbReference>
<dbReference type="FunFam" id="2.40.10.10:FF:000068">
    <property type="entry name" value="transmembrane protease serine 2"/>
    <property type="match status" value="1"/>
</dbReference>
<feature type="domain" description="Peptidase S1" evidence="4">
    <location>
        <begin position="34"/>
        <end position="285"/>
    </location>
</feature>
<keyword evidence="6" id="KW-1185">Reference proteome</keyword>
<dbReference type="PROSITE" id="PS00134">
    <property type="entry name" value="TRYPSIN_HIS"/>
    <property type="match status" value="1"/>
</dbReference>
<dbReference type="InterPro" id="IPR001254">
    <property type="entry name" value="Trypsin_dom"/>
</dbReference>
<dbReference type="PROSITE" id="PS50240">
    <property type="entry name" value="TRYPSIN_DOM"/>
    <property type="match status" value="1"/>
</dbReference>
<dbReference type="CDD" id="cd00190">
    <property type="entry name" value="Tryp_SPc"/>
    <property type="match status" value="1"/>
</dbReference>
<sequence>MSVLGLGLAMSLYAGSDGESKIRSSNTTELRKRIAGGIEANFKEFPFAVSIFENGLQICGGTLLSNKVVLTAAHCLKVLKNNKYVKTDAKLFNVRFGSANSADNINEIGVKSTHVHEKFDRMPNHNDIGIMFLEKGITEDQEKEYGIEYGKIFNRLVHEDMKTVAIGWGRQFQDGNRSNKLRVADILLSDYGLCESADYKYDGNNEMSICSINTNGKGVCRGDSGGPLLYNEENLESNKPKKAVVGISMKIARDDQVQIRCEDRGVANYYVNTFYHLHWISNTSGIPRSDLNYF</sequence>
<dbReference type="InterPro" id="IPR050430">
    <property type="entry name" value="Peptidase_S1"/>
</dbReference>
<dbReference type="PRINTS" id="PR00722">
    <property type="entry name" value="CHYMOTRYPSIN"/>
</dbReference>
<gene>
    <name evidence="5" type="ORF">AYI69_g6231</name>
</gene>